<protein>
    <submittedName>
        <fullName evidence="10">Uncharacterized protein</fullName>
    </submittedName>
</protein>
<feature type="coiled-coil region" evidence="8">
    <location>
        <begin position="83"/>
        <end position="124"/>
    </location>
</feature>
<keyword evidence="5 8" id="KW-0175">Coiled coil</keyword>
<evidence type="ECO:0000256" key="6">
    <source>
        <dbReference type="ARBA" id="ARBA00023136"/>
    </source>
</evidence>
<dbReference type="GO" id="GO:0005886">
    <property type="term" value="C:plasma membrane"/>
    <property type="evidence" value="ECO:0007669"/>
    <property type="project" value="UniProtKB-SubCell"/>
</dbReference>
<feature type="coiled-coil region" evidence="8">
    <location>
        <begin position="212"/>
        <end position="291"/>
    </location>
</feature>
<keyword evidence="2" id="KW-1003">Cell membrane</keyword>
<feature type="region of interest" description="Disordered" evidence="9">
    <location>
        <begin position="1"/>
        <end position="35"/>
    </location>
</feature>
<dbReference type="PANTHER" id="PTHR32219">
    <property type="entry name" value="RNA-BINDING PROTEIN YLMH-RELATED"/>
    <property type="match status" value="1"/>
</dbReference>
<gene>
    <name evidence="10" type="ORF">VOLCADRAFT_121607</name>
</gene>
<keyword evidence="11" id="KW-1185">Reference proteome</keyword>
<evidence type="ECO:0000313" key="10">
    <source>
        <dbReference type="EMBL" id="EFJ41687.1"/>
    </source>
</evidence>
<dbReference type="GeneID" id="9626684"/>
<feature type="region of interest" description="Disordered" evidence="9">
    <location>
        <begin position="364"/>
        <end position="435"/>
    </location>
</feature>
<dbReference type="AlphaFoldDB" id="D8UF06"/>
<dbReference type="InParanoid" id="D8UF06"/>
<organism evidence="11">
    <name type="scientific">Volvox carteri f. nagariensis</name>
    <dbReference type="NCBI Taxonomy" id="3068"/>
    <lineage>
        <taxon>Eukaryota</taxon>
        <taxon>Viridiplantae</taxon>
        <taxon>Chlorophyta</taxon>
        <taxon>core chlorophytes</taxon>
        <taxon>Chlorophyceae</taxon>
        <taxon>CS clade</taxon>
        <taxon>Chlamydomonadales</taxon>
        <taxon>Volvocaceae</taxon>
        <taxon>Volvox</taxon>
    </lineage>
</organism>
<evidence type="ECO:0000256" key="1">
    <source>
        <dbReference type="ARBA" id="ARBA00004162"/>
    </source>
</evidence>
<evidence type="ECO:0000256" key="3">
    <source>
        <dbReference type="ARBA" id="ARBA00022692"/>
    </source>
</evidence>
<evidence type="ECO:0000256" key="7">
    <source>
        <dbReference type="ARBA" id="ARBA00038080"/>
    </source>
</evidence>
<dbReference type="Proteomes" id="UP000001058">
    <property type="component" value="Unassembled WGS sequence"/>
</dbReference>
<keyword evidence="3" id="KW-0812">Transmembrane</keyword>
<dbReference type="InterPro" id="IPR055282">
    <property type="entry name" value="PPI1-4"/>
</dbReference>
<comment type="similarity">
    <text evidence="7">Belongs to the plant Proton pump-interactor protein family.</text>
</comment>
<dbReference type="EMBL" id="GL378391">
    <property type="protein sequence ID" value="EFJ41687.1"/>
    <property type="molecule type" value="Genomic_DNA"/>
</dbReference>
<dbReference type="OrthoDB" id="2195113at2759"/>
<reference evidence="10 11" key="1">
    <citation type="journal article" date="2010" name="Science">
        <title>Genomic analysis of organismal complexity in the multicellular green alga Volvox carteri.</title>
        <authorList>
            <person name="Prochnik S.E."/>
            <person name="Umen J."/>
            <person name="Nedelcu A.M."/>
            <person name="Hallmann A."/>
            <person name="Miller S.M."/>
            <person name="Nishii I."/>
            <person name="Ferris P."/>
            <person name="Kuo A."/>
            <person name="Mitros T."/>
            <person name="Fritz-Laylin L.K."/>
            <person name="Hellsten U."/>
            <person name="Chapman J."/>
            <person name="Simakov O."/>
            <person name="Rensing S.A."/>
            <person name="Terry A."/>
            <person name="Pangilinan J."/>
            <person name="Kapitonov V."/>
            <person name="Jurka J."/>
            <person name="Salamov A."/>
            <person name="Shapiro H."/>
            <person name="Schmutz J."/>
            <person name="Grimwood J."/>
            <person name="Lindquist E."/>
            <person name="Lucas S."/>
            <person name="Grigoriev I.V."/>
            <person name="Schmitt R."/>
            <person name="Kirk D."/>
            <person name="Rokhsar D.S."/>
        </authorList>
    </citation>
    <scope>NUCLEOTIDE SEQUENCE [LARGE SCALE GENOMIC DNA]</scope>
    <source>
        <strain evidence="11">f. Nagariensis / Eve</strain>
    </source>
</reference>
<evidence type="ECO:0000256" key="9">
    <source>
        <dbReference type="SAM" id="MobiDB-lite"/>
    </source>
</evidence>
<evidence type="ECO:0000256" key="8">
    <source>
        <dbReference type="SAM" id="Coils"/>
    </source>
</evidence>
<dbReference type="FunCoup" id="D8UF06">
    <property type="interactions" value="341"/>
</dbReference>
<dbReference type="PANTHER" id="PTHR32219:SF3">
    <property type="entry name" value="CALPONIN-LIKE DOMAIN PROTEIN"/>
    <property type="match status" value="1"/>
</dbReference>
<comment type="subcellular location">
    <subcellularLocation>
        <location evidence="1">Cell membrane</location>
        <topology evidence="1">Single-pass membrane protein</topology>
    </subcellularLocation>
</comment>
<name>D8UF06_VOLCA</name>
<keyword evidence="6" id="KW-0472">Membrane</keyword>
<sequence length="467" mass="51826">MSEDAVLEQRERKPRRTTAPDSNGHASDVPDFAAAEDFAADVPAVNSIDVPEAEDAEEQVASTSTNKIYFVRVPRPPINDEALKNLSAQFNEHVNKVKGANAKLAAKREELRELRRQLNVGRSLKEGSQPEFEEKLNRLQSLRSVRNTYQQKMSSIRETLRGLSCKSEEELDAKLKALEEEISLGGLTLREEKQKVHEITKLKSQRAQIRDYDNQKTTMAEYEAENDKVKEVIKELESEFTILKTERDQAQGIIKEILTKVKACEAEVENLEEEQKEVVNAKNDALAALDKARAGVNESMSEYRENRSFSLKVDTAITKIATDSGYRKEYYSLWAQQRKYAVSDLLPDSTTVVKEVKAVDVGKAGAKGKGEAKNTKAPPPKPQGAEKARQLIEQLMAEAQQEASRKVPGRSVADVTEPSSGDADDELDQPSAVPAVQAVEAVKPKATATSARPADLLKMVELPKIID</sequence>
<evidence type="ECO:0000256" key="4">
    <source>
        <dbReference type="ARBA" id="ARBA00022989"/>
    </source>
</evidence>
<evidence type="ECO:0000313" key="11">
    <source>
        <dbReference type="Proteomes" id="UP000001058"/>
    </source>
</evidence>
<accession>D8UF06</accession>
<dbReference type="KEGG" id="vcn:VOLCADRAFT_121607"/>
<evidence type="ECO:0000256" key="5">
    <source>
        <dbReference type="ARBA" id="ARBA00023054"/>
    </source>
</evidence>
<proteinExistence type="inferred from homology"/>
<dbReference type="eggNOG" id="ENOG502R38S">
    <property type="taxonomic scope" value="Eukaryota"/>
</dbReference>
<feature type="non-terminal residue" evidence="10">
    <location>
        <position position="467"/>
    </location>
</feature>
<dbReference type="RefSeq" id="XP_002957189.1">
    <property type="nucleotide sequence ID" value="XM_002957143.1"/>
</dbReference>
<keyword evidence="4" id="KW-1133">Transmembrane helix</keyword>
<evidence type="ECO:0000256" key="2">
    <source>
        <dbReference type="ARBA" id="ARBA00022475"/>
    </source>
</evidence>